<organism evidence="2 3">
    <name type="scientific">SAR86 cluster bacterium</name>
    <dbReference type="NCBI Taxonomy" id="2030880"/>
    <lineage>
        <taxon>Bacteria</taxon>
        <taxon>Pseudomonadati</taxon>
        <taxon>Pseudomonadota</taxon>
        <taxon>Gammaproteobacteria</taxon>
        <taxon>SAR86 cluster</taxon>
    </lineage>
</organism>
<protein>
    <submittedName>
        <fullName evidence="2">Glutathione S-transferase family protein</fullName>
    </submittedName>
</protein>
<evidence type="ECO:0000313" key="2">
    <source>
        <dbReference type="EMBL" id="NQV64869.1"/>
    </source>
</evidence>
<dbReference type="Gene3D" id="1.20.1050.10">
    <property type="match status" value="1"/>
</dbReference>
<gene>
    <name evidence="2" type="ORF">HQ497_05835</name>
</gene>
<sequence length="254" mass="28273">MDYLSISDAQQQTGLRLVLTRGVPGPWSEAAKAVLDLRHVAYQAVEQQGGRKNLDLVAWTGHRNAPIALYNGEPPRVRWLEILDLAERLGSGESLVPKALDARIFMVGLINEIAGERGFAWNARLLMLNAGYEAQGPEVIDKNPMYHEYQYDAGQVSLARQRVIDFLDFLTAHIKAQASRGSAFLVGDQLTAADAYWACFSNMLQSLPAAQNPMPDGLRRSWAVLAKSIDGYDPVLIHQRDMTYAQHLKLPLDF</sequence>
<evidence type="ECO:0000259" key="1">
    <source>
        <dbReference type="Pfam" id="PF00043"/>
    </source>
</evidence>
<dbReference type="AlphaFoldDB" id="A0A972VX18"/>
<evidence type="ECO:0000313" key="3">
    <source>
        <dbReference type="Proteomes" id="UP000754644"/>
    </source>
</evidence>
<accession>A0A972VX18</accession>
<dbReference type="SUPFAM" id="SSF47616">
    <property type="entry name" value="GST C-terminal domain-like"/>
    <property type="match status" value="1"/>
</dbReference>
<name>A0A972VX18_9GAMM</name>
<feature type="domain" description="Glutathione S-transferase C-terminal" evidence="1">
    <location>
        <begin position="158"/>
        <end position="209"/>
    </location>
</feature>
<dbReference type="InterPro" id="IPR004046">
    <property type="entry name" value="GST_C"/>
</dbReference>
<dbReference type="EMBL" id="JABMOJ010000215">
    <property type="protein sequence ID" value="NQV64869.1"/>
    <property type="molecule type" value="Genomic_DNA"/>
</dbReference>
<proteinExistence type="predicted"/>
<dbReference type="InterPro" id="IPR036282">
    <property type="entry name" value="Glutathione-S-Trfase_C_sf"/>
</dbReference>
<reference evidence="2" key="1">
    <citation type="submission" date="2020-05" db="EMBL/GenBank/DDBJ databases">
        <title>Sulfur intermediates as new biogeochemical hubs in an aquatic model microbial ecosystem.</title>
        <authorList>
            <person name="Vigneron A."/>
        </authorList>
    </citation>
    <scope>NUCLEOTIDE SEQUENCE</scope>
    <source>
        <strain evidence="2">Bin.250</strain>
    </source>
</reference>
<comment type="caution">
    <text evidence="2">The sequence shown here is derived from an EMBL/GenBank/DDBJ whole genome shotgun (WGS) entry which is preliminary data.</text>
</comment>
<dbReference type="Proteomes" id="UP000754644">
    <property type="component" value="Unassembled WGS sequence"/>
</dbReference>
<dbReference type="Pfam" id="PF00043">
    <property type="entry name" value="GST_C"/>
    <property type="match status" value="1"/>
</dbReference>